<dbReference type="Proteomes" id="UP001497482">
    <property type="component" value="Chromosome 1"/>
</dbReference>
<evidence type="ECO:0000256" key="1">
    <source>
        <dbReference type="SAM" id="MobiDB-lite"/>
    </source>
</evidence>
<evidence type="ECO:0000313" key="3">
    <source>
        <dbReference type="Proteomes" id="UP001497482"/>
    </source>
</evidence>
<dbReference type="AlphaFoldDB" id="A0AAV2IY63"/>
<accession>A0AAV2IY63</accession>
<proteinExistence type="predicted"/>
<protein>
    <submittedName>
        <fullName evidence="2">Uncharacterized protein</fullName>
    </submittedName>
</protein>
<feature type="region of interest" description="Disordered" evidence="1">
    <location>
        <begin position="43"/>
        <end position="81"/>
    </location>
</feature>
<evidence type="ECO:0000313" key="2">
    <source>
        <dbReference type="EMBL" id="CAL1569171.1"/>
    </source>
</evidence>
<organism evidence="2 3">
    <name type="scientific">Knipowitschia caucasica</name>
    <name type="common">Caucasian dwarf goby</name>
    <name type="synonym">Pomatoschistus caucasicus</name>
    <dbReference type="NCBI Taxonomy" id="637954"/>
    <lineage>
        <taxon>Eukaryota</taxon>
        <taxon>Metazoa</taxon>
        <taxon>Chordata</taxon>
        <taxon>Craniata</taxon>
        <taxon>Vertebrata</taxon>
        <taxon>Euteleostomi</taxon>
        <taxon>Actinopterygii</taxon>
        <taxon>Neopterygii</taxon>
        <taxon>Teleostei</taxon>
        <taxon>Neoteleostei</taxon>
        <taxon>Acanthomorphata</taxon>
        <taxon>Gobiaria</taxon>
        <taxon>Gobiiformes</taxon>
        <taxon>Gobioidei</taxon>
        <taxon>Gobiidae</taxon>
        <taxon>Gobiinae</taxon>
        <taxon>Knipowitschia</taxon>
    </lineage>
</organism>
<name>A0AAV2IY63_KNICA</name>
<dbReference type="EMBL" id="OZ035823">
    <property type="protein sequence ID" value="CAL1569171.1"/>
    <property type="molecule type" value="Genomic_DNA"/>
</dbReference>
<keyword evidence="3" id="KW-1185">Reference proteome</keyword>
<gene>
    <name evidence="2" type="ORF">KC01_LOCUS1645</name>
</gene>
<sequence length="81" mass="9030">MAKPRPSSENIACAALTDVPLALKQRENITDTPHLDREERLWLYSAQQQQQQHGERGQRGQRGQPDTHSPVEAPCIGAQST</sequence>
<reference evidence="2 3" key="1">
    <citation type="submission" date="2024-04" db="EMBL/GenBank/DDBJ databases">
        <authorList>
            <person name="Waldvogel A.-M."/>
            <person name="Schoenle A."/>
        </authorList>
    </citation>
    <scope>NUCLEOTIDE SEQUENCE [LARGE SCALE GENOMIC DNA]</scope>
</reference>